<dbReference type="Proteomes" id="UP000293162">
    <property type="component" value="Unassembled WGS sequence"/>
</dbReference>
<dbReference type="Pfam" id="PF01610">
    <property type="entry name" value="DDE_Tnp_ISL3"/>
    <property type="match status" value="1"/>
</dbReference>
<dbReference type="PANTHER" id="PTHR33498">
    <property type="entry name" value="TRANSPOSASE FOR INSERTION SEQUENCE ELEMENT IS1557"/>
    <property type="match status" value="1"/>
</dbReference>
<gene>
    <name evidence="2" type="ORF">EWM59_27210</name>
</gene>
<evidence type="ECO:0000313" key="2">
    <source>
        <dbReference type="EMBL" id="RYU91026.1"/>
    </source>
</evidence>
<feature type="domain" description="Transposase IS204/IS1001/IS1096/IS1165 DDE" evidence="1">
    <location>
        <begin position="25"/>
        <end position="290"/>
    </location>
</feature>
<keyword evidence="3" id="KW-1185">Reference proteome</keyword>
<comment type="caution">
    <text evidence="2">The sequence shown here is derived from an EMBL/GenBank/DDBJ whole genome shotgun (WGS) entry which is preliminary data.</text>
</comment>
<dbReference type="OrthoDB" id="2110692at2"/>
<evidence type="ECO:0000313" key="3">
    <source>
        <dbReference type="Proteomes" id="UP000293162"/>
    </source>
</evidence>
<sequence>DFKTWPQRSHAKKWLLFPQNIGKYLSIDETSLSDGELYTILTNKASKGKKGSIVAIIAGTKAETLIDVLQKIHVNLRKKVREITLDMAANMELIAKRTFPNATRVTDRFHVQKLATEALQEIRIKHRWEALDAENDAIELAKKTDTEYVPIVLSNGDTIKQLLARSRYVLYKKEKDWTENQKQRATLLFDLYPDIKQAYDLTMSLSHIFENTNDKLYGLTRLAKWHEKVRQAGFKSFNTVARSIQNHYKTIVNFFENRSTNASAESFNAKIKAFRSQFRGVKNISFFLYRLTQIYA</sequence>
<feature type="non-terminal residue" evidence="2">
    <location>
        <position position="1"/>
    </location>
</feature>
<dbReference type="InterPro" id="IPR002560">
    <property type="entry name" value="Transposase_DDE"/>
</dbReference>
<dbReference type="EMBL" id="SEWF01000112">
    <property type="protein sequence ID" value="RYU91026.1"/>
    <property type="molecule type" value="Genomic_DNA"/>
</dbReference>
<dbReference type="AlphaFoldDB" id="A0A4Q5LNT9"/>
<accession>A0A4Q5LNT9</accession>
<protein>
    <submittedName>
        <fullName evidence="2">DDE transposase</fullName>
    </submittedName>
</protein>
<organism evidence="2 3">
    <name type="scientific">Emticicia agri</name>
    <dbReference type="NCBI Taxonomy" id="2492393"/>
    <lineage>
        <taxon>Bacteria</taxon>
        <taxon>Pseudomonadati</taxon>
        <taxon>Bacteroidota</taxon>
        <taxon>Cytophagia</taxon>
        <taxon>Cytophagales</taxon>
        <taxon>Leadbetterellaceae</taxon>
        <taxon>Emticicia</taxon>
    </lineage>
</organism>
<dbReference type="InterPro" id="IPR047951">
    <property type="entry name" value="Transpos_ISL3"/>
</dbReference>
<dbReference type="PANTHER" id="PTHR33498:SF1">
    <property type="entry name" value="TRANSPOSASE FOR INSERTION SEQUENCE ELEMENT IS1557"/>
    <property type="match status" value="1"/>
</dbReference>
<name>A0A4Q5LNT9_9BACT</name>
<proteinExistence type="predicted"/>
<dbReference type="RefSeq" id="WP_130024349.1">
    <property type="nucleotide sequence ID" value="NZ_SEWF01000112.1"/>
</dbReference>
<reference evidence="2 3" key="1">
    <citation type="submission" date="2019-02" db="EMBL/GenBank/DDBJ databases">
        <title>Bacterial novel species Emticicia sp. 17J42-9 isolated from soil.</title>
        <authorList>
            <person name="Jung H.-Y."/>
        </authorList>
    </citation>
    <scope>NUCLEOTIDE SEQUENCE [LARGE SCALE GENOMIC DNA]</scope>
    <source>
        <strain evidence="2 3">17J42-9</strain>
    </source>
</reference>
<evidence type="ECO:0000259" key="1">
    <source>
        <dbReference type="Pfam" id="PF01610"/>
    </source>
</evidence>